<dbReference type="Pfam" id="PF05942">
    <property type="entry name" value="PaREP1"/>
    <property type="match status" value="1"/>
</dbReference>
<dbReference type="Proteomes" id="UP000616143">
    <property type="component" value="Unassembled WGS sequence"/>
</dbReference>
<dbReference type="Gene3D" id="1.20.120.330">
    <property type="entry name" value="Nucleotidyltransferases domain 2"/>
    <property type="match status" value="1"/>
</dbReference>
<protein>
    <recommendedName>
        <fullName evidence="4">HEPN domain-containing protein</fullName>
    </recommendedName>
</protein>
<dbReference type="EMBL" id="BMQS01000002">
    <property type="protein sequence ID" value="GGT87612.1"/>
    <property type="molecule type" value="Genomic_DNA"/>
</dbReference>
<accession>A0A348B472</accession>
<sequence length="174" mass="19358">MGKEGGRSGEILDSPREVISAASSFNLFLTMGPFVDIQEVILKIGEGIAPEDSVDALADRLDAEKLLKLRLDVSLFYLHRSEETSSPQLASEYLFKSVTEALKGLAQYLGFKGSRSEIVSLLTEALGDWVDESWEVAMVLHYDGYIDNNLDESDVAHYSIRVKEFLAKCYEVLT</sequence>
<dbReference type="InterPro" id="IPR010268">
    <property type="entry name" value="PaREP1"/>
</dbReference>
<reference evidence="1" key="3">
    <citation type="journal article" date="2019" name="BMC Res. Notes">
        <title>Complete genome sequence of the Sulfodiicoccus acidiphilus strain HS-1T, the first crenarchaeon that lacks polB3, isolated from an acidic hot spring in Ohwaku-dani, Hakone, Japan.</title>
        <authorList>
            <person name="Sakai H.D."/>
            <person name="Kurosawa N."/>
        </authorList>
    </citation>
    <scope>NUCLEOTIDE SEQUENCE</scope>
    <source>
        <strain evidence="1">HS-1</strain>
    </source>
</reference>
<dbReference type="RefSeq" id="WP_126450162.1">
    <property type="nucleotide sequence ID" value="NZ_AP018553.1"/>
</dbReference>
<evidence type="ECO:0000313" key="1">
    <source>
        <dbReference type="EMBL" id="BBD72974.1"/>
    </source>
</evidence>
<dbReference type="GeneID" id="38666880"/>
<keyword evidence="3" id="KW-1185">Reference proteome</keyword>
<reference evidence="2" key="4">
    <citation type="submission" date="2020-09" db="EMBL/GenBank/DDBJ databases">
        <authorList>
            <person name="Sun Q."/>
            <person name="Ohkuma M."/>
        </authorList>
    </citation>
    <scope>NUCLEOTIDE SEQUENCE</scope>
    <source>
        <strain evidence="2">JCM 31740</strain>
    </source>
</reference>
<name>A0A348B472_9CREN</name>
<proteinExistence type="predicted"/>
<dbReference type="KEGG" id="sacd:HS1genome_1363"/>
<reference evidence="3" key="2">
    <citation type="submission" date="2018-04" db="EMBL/GenBank/DDBJ databases">
        <title>Complete genome sequence of Sulfodiicoccus acidiphilus strain HS-1.</title>
        <authorList>
            <person name="Sakai H.D."/>
            <person name="Kurosawa N."/>
        </authorList>
    </citation>
    <scope>NUCLEOTIDE SEQUENCE [LARGE SCALE GENOMIC DNA]</scope>
    <source>
        <strain evidence="3">HS-1</strain>
    </source>
</reference>
<dbReference type="Proteomes" id="UP000276741">
    <property type="component" value="Chromosome"/>
</dbReference>
<dbReference type="EMBL" id="AP018553">
    <property type="protein sequence ID" value="BBD72974.1"/>
    <property type="molecule type" value="Genomic_DNA"/>
</dbReference>
<dbReference type="OrthoDB" id="35408at2157"/>
<dbReference type="AlphaFoldDB" id="A0A348B472"/>
<evidence type="ECO:0000313" key="3">
    <source>
        <dbReference type="Proteomes" id="UP000276741"/>
    </source>
</evidence>
<reference evidence="2" key="1">
    <citation type="journal article" date="2014" name="Int. J. Syst. Evol. Microbiol.">
        <title>Complete genome sequence of Corynebacterium casei LMG S-19264T (=DSM 44701T), isolated from a smear-ripened cheese.</title>
        <authorList>
            <consortium name="US DOE Joint Genome Institute (JGI-PGF)"/>
            <person name="Walter F."/>
            <person name="Albersmeier A."/>
            <person name="Kalinowski J."/>
            <person name="Ruckert C."/>
        </authorList>
    </citation>
    <scope>NUCLEOTIDE SEQUENCE</scope>
    <source>
        <strain evidence="2">JCM 31740</strain>
    </source>
</reference>
<organism evidence="1 3">
    <name type="scientific">Sulfodiicoccus acidiphilus</name>
    <dbReference type="NCBI Taxonomy" id="1670455"/>
    <lineage>
        <taxon>Archaea</taxon>
        <taxon>Thermoproteota</taxon>
        <taxon>Thermoprotei</taxon>
        <taxon>Sulfolobales</taxon>
        <taxon>Sulfolobaceae</taxon>
        <taxon>Sulfodiicoccus</taxon>
    </lineage>
</organism>
<evidence type="ECO:0008006" key="4">
    <source>
        <dbReference type="Google" id="ProtNLM"/>
    </source>
</evidence>
<evidence type="ECO:0000313" key="2">
    <source>
        <dbReference type="EMBL" id="GGT87612.1"/>
    </source>
</evidence>
<gene>
    <name evidence="2" type="ORF">GCM10007116_01920</name>
    <name evidence="1" type="ORF">HS1genome_1363</name>
</gene>